<dbReference type="AlphaFoldDB" id="A0A3M7QTD7"/>
<gene>
    <name evidence="1" type="ORF">BpHYR1_050942</name>
</gene>
<reference evidence="1 2" key="1">
    <citation type="journal article" date="2018" name="Sci. Rep.">
        <title>Genomic signatures of local adaptation to the degree of environmental predictability in rotifers.</title>
        <authorList>
            <person name="Franch-Gras L."/>
            <person name="Hahn C."/>
            <person name="Garcia-Roger E.M."/>
            <person name="Carmona M.J."/>
            <person name="Serra M."/>
            <person name="Gomez A."/>
        </authorList>
    </citation>
    <scope>NUCLEOTIDE SEQUENCE [LARGE SCALE GENOMIC DNA]</scope>
    <source>
        <strain evidence="1">HYR1</strain>
    </source>
</reference>
<comment type="caution">
    <text evidence="1">The sequence shown here is derived from an EMBL/GenBank/DDBJ whole genome shotgun (WGS) entry which is preliminary data.</text>
</comment>
<dbReference type="Proteomes" id="UP000276133">
    <property type="component" value="Unassembled WGS sequence"/>
</dbReference>
<accession>A0A3M7QTD7</accession>
<protein>
    <submittedName>
        <fullName evidence="1">Uncharacterized protein</fullName>
    </submittedName>
</protein>
<keyword evidence="2" id="KW-1185">Reference proteome</keyword>
<sequence length="79" mass="9183">MNFIIMIYISAYLSYKSIVEYKTLAEFKIIFCLMSQNQNEFDSSHILLLISDKNVVILIKGIDSIDFCNQVNKNSHEDN</sequence>
<organism evidence="1 2">
    <name type="scientific">Brachionus plicatilis</name>
    <name type="common">Marine rotifer</name>
    <name type="synonym">Brachionus muelleri</name>
    <dbReference type="NCBI Taxonomy" id="10195"/>
    <lineage>
        <taxon>Eukaryota</taxon>
        <taxon>Metazoa</taxon>
        <taxon>Spiralia</taxon>
        <taxon>Gnathifera</taxon>
        <taxon>Rotifera</taxon>
        <taxon>Eurotatoria</taxon>
        <taxon>Monogononta</taxon>
        <taxon>Pseudotrocha</taxon>
        <taxon>Ploima</taxon>
        <taxon>Brachionidae</taxon>
        <taxon>Brachionus</taxon>
    </lineage>
</organism>
<evidence type="ECO:0000313" key="1">
    <source>
        <dbReference type="EMBL" id="RNA14374.1"/>
    </source>
</evidence>
<dbReference type="EMBL" id="REGN01005206">
    <property type="protein sequence ID" value="RNA14374.1"/>
    <property type="molecule type" value="Genomic_DNA"/>
</dbReference>
<proteinExistence type="predicted"/>
<evidence type="ECO:0000313" key="2">
    <source>
        <dbReference type="Proteomes" id="UP000276133"/>
    </source>
</evidence>
<name>A0A3M7QTD7_BRAPC</name>